<dbReference type="InterPro" id="IPR050250">
    <property type="entry name" value="Macrolide_Exporter_MacB"/>
</dbReference>
<evidence type="ECO:0000256" key="1">
    <source>
        <dbReference type="ARBA" id="ARBA00004651"/>
    </source>
</evidence>
<reference evidence="9 10" key="1">
    <citation type="journal article" date="2023" name="Microbiol. Resour. Announc.">
        <title>Complete Genome Sequence of Imperialibacter roseus strain P4T.</title>
        <authorList>
            <person name="Tizabi D.R."/>
            <person name="Bachvaroff T."/>
            <person name="Hill R.T."/>
        </authorList>
    </citation>
    <scope>NUCLEOTIDE SEQUENCE [LARGE SCALE GENOMIC DNA]</scope>
    <source>
        <strain evidence="9 10">P4T</strain>
    </source>
</reference>
<feature type="domain" description="MacB-like periplasmic core" evidence="8">
    <location>
        <begin position="102"/>
        <end position="321"/>
    </location>
</feature>
<dbReference type="Pfam" id="PF12704">
    <property type="entry name" value="MacB_PCD"/>
    <property type="match status" value="1"/>
</dbReference>
<evidence type="ECO:0000259" key="8">
    <source>
        <dbReference type="Pfam" id="PF12704"/>
    </source>
</evidence>
<feature type="transmembrane region" description="Helical" evidence="6">
    <location>
        <begin position="425"/>
        <end position="443"/>
    </location>
</feature>
<gene>
    <name evidence="9" type="ORF">RT717_03025</name>
</gene>
<keyword evidence="5 6" id="KW-0472">Membrane</keyword>
<name>A0ABZ0IRH1_9BACT</name>
<dbReference type="InterPro" id="IPR047699">
    <property type="entry name" value="Permease_put_prefix"/>
</dbReference>
<dbReference type="Pfam" id="PF02687">
    <property type="entry name" value="FtsX"/>
    <property type="match status" value="2"/>
</dbReference>
<evidence type="ECO:0000256" key="5">
    <source>
        <dbReference type="ARBA" id="ARBA00023136"/>
    </source>
</evidence>
<feature type="transmembrane region" description="Helical" evidence="6">
    <location>
        <begin position="103"/>
        <end position="125"/>
    </location>
</feature>
<feature type="transmembrane region" description="Helical" evidence="6">
    <location>
        <begin position="463"/>
        <end position="487"/>
    </location>
</feature>
<evidence type="ECO:0000256" key="2">
    <source>
        <dbReference type="ARBA" id="ARBA00022475"/>
    </source>
</evidence>
<evidence type="ECO:0000256" key="6">
    <source>
        <dbReference type="SAM" id="Phobius"/>
    </source>
</evidence>
<keyword evidence="4 6" id="KW-1133">Transmembrane helix</keyword>
<proteinExistence type="predicted"/>
<dbReference type="EMBL" id="CP136051">
    <property type="protein sequence ID" value="WOK07594.1"/>
    <property type="molecule type" value="Genomic_DNA"/>
</dbReference>
<feature type="transmembrane region" description="Helical" evidence="6">
    <location>
        <begin position="369"/>
        <end position="391"/>
    </location>
</feature>
<comment type="subcellular location">
    <subcellularLocation>
        <location evidence="1">Cell membrane</location>
        <topology evidence="1">Multi-pass membrane protein</topology>
    </subcellularLocation>
</comment>
<evidence type="ECO:0000313" key="9">
    <source>
        <dbReference type="EMBL" id="WOK07594.1"/>
    </source>
</evidence>
<dbReference type="Proteomes" id="UP001302349">
    <property type="component" value="Chromosome"/>
</dbReference>
<feature type="transmembrane region" description="Helical" evidence="6">
    <location>
        <begin position="818"/>
        <end position="837"/>
    </location>
</feature>
<organism evidence="9 10">
    <name type="scientific">Imperialibacter roseus</name>
    <dbReference type="NCBI Taxonomy" id="1324217"/>
    <lineage>
        <taxon>Bacteria</taxon>
        <taxon>Pseudomonadati</taxon>
        <taxon>Bacteroidota</taxon>
        <taxon>Cytophagia</taxon>
        <taxon>Cytophagales</taxon>
        <taxon>Flammeovirgaceae</taxon>
        <taxon>Imperialibacter</taxon>
    </lineage>
</organism>
<feature type="domain" description="ABC3 transporter permease C-terminal" evidence="7">
    <location>
        <begin position="375"/>
        <end position="492"/>
    </location>
</feature>
<keyword evidence="10" id="KW-1185">Reference proteome</keyword>
<sequence>MEPAQKPSNQPPGLGTFLLRNIYSEELFEEIHGDLLELYEERIATKGRWSASAHYIKDAVLSARNYDLKRTQHYKTQNNSGAMIRNYIKITLRTISKNKVYTALNVLGLALGMAACIFIMQYVAFEKSYDRFNANFENLYRIQYNFYREGELQFECAAAVPRVGPFMKEKMPEVVDFARAYPLSMVVSYNNINFREDRIHIADPAFLKIFTFPLIKGDVETCLTEPNTVVISETAAKKYFGNEDPIGKMIRADGQYSMAVTAVAKDVPNNSHIKFDFLISYQTLNNQTDNQSETAWGWYDFNSYVLLRDGTDPTAFNKKFAEILYEERHEEEEKYNYRQEFPLQPITDIHLYSNLLQESEPDEAGDGEAVFFLTIIAAFILVIAWINYINLSTARSVERAKEVGVRKVMGAFKAQLIGQFITESFVMNLLAFTVGLAIVTLGINQFNALTDSSLGLSFLLSASFWLVAALVVFIGSFLSGLYPAFVLSSYQPSTVLKGKMTGKKGGILLRKALVIFQFASSVCLIAGTLIVYQQLSYVRNLDLGFDMTETLVVKGPGVFTADSLYGSTMQTFRNELLQNPEITAIASGTNVPGDEIFWANGIKRAEEPNEASKTIYIAGVDYDYFPAYDIKLVAGRNYDRTFGTDTGSLILNEAGAKYLGFQSAEEAINQKLSWGRGDKTIIGIVENYNQMSAKTKVTPLLFPLVTGRSNFFTIKLDKNGVSDLTKLFNKVEASYSTHFPGNPFDYFFLDDFFNRQYNPEKKFSRVFTLFAGFAIVIACLGLFGLSSFNALQKTKEIGIRKAIGADVGHIVMLLSKEFVYLVLIANIIAWPATWFIMNNWLDNFAYRIAITPLVFIVAGLLVLVIAVLTVGYKTMATAKSDPVKALRYE</sequence>
<evidence type="ECO:0000259" key="7">
    <source>
        <dbReference type="Pfam" id="PF02687"/>
    </source>
</evidence>
<feature type="domain" description="ABC3 transporter permease C-terminal" evidence="7">
    <location>
        <begin position="769"/>
        <end position="881"/>
    </location>
</feature>
<evidence type="ECO:0000313" key="10">
    <source>
        <dbReference type="Proteomes" id="UP001302349"/>
    </source>
</evidence>
<dbReference type="InterPro" id="IPR025857">
    <property type="entry name" value="MacB_PCD"/>
</dbReference>
<protein>
    <submittedName>
        <fullName evidence="9">ABC transporter permease</fullName>
    </submittedName>
</protein>
<accession>A0ABZ0IRH1</accession>
<evidence type="ECO:0000256" key="4">
    <source>
        <dbReference type="ARBA" id="ARBA00022989"/>
    </source>
</evidence>
<dbReference type="PANTHER" id="PTHR30572:SF18">
    <property type="entry name" value="ABC-TYPE MACROLIDE FAMILY EXPORT SYSTEM PERMEASE COMPONENT 2"/>
    <property type="match status" value="1"/>
</dbReference>
<dbReference type="InterPro" id="IPR003838">
    <property type="entry name" value="ABC3_permease_C"/>
</dbReference>
<dbReference type="NCBIfam" id="NF038404">
    <property type="entry name" value="perm_prefix_2"/>
    <property type="match status" value="1"/>
</dbReference>
<evidence type="ECO:0000256" key="3">
    <source>
        <dbReference type="ARBA" id="ARBA00022692"/>
    </source>
</evidence>
<keyword evidence="2" id="KW-1003">Cell membrane</keyword>
<dbReference type="PANTHER" id="PTHR30572">
    <property type="entry name" value="MEMBRANE COMPONENT OF TRANSPORTER-RELATED"/>
    <property type="match status" value="1"/>
</dbReference>
<keyword evidence="3 6" id="KW-0812">Transmembrane</keyword>
<feature type="transmembrane region" description="Helical" evidence="6">
    <location>
        <begin position="766"/>
        <end position="791"/>
    </location>
</feature>
<feature type="transmembrane region" description="Helical" evidence="6">
    <location>
        <begin position="849"/>
        <end position="872"/>
    </location>
</feature>
<dbReference type="RefSeq" id="WP_317490266.1">
    <property type="nucleotide sequence ID" value="NZ_CP136051.1"/>
</dbReference>
<feature type="transmembrane region" description="Helical" evidence="6">
    <location>
        <begin position="508"/>
        <end position="532"/>
    </location>
</feature>